<proteinExistence type="predicted"/>
<evidence type="ECO:0000313" key="3">
    <source>
        <dbReference type="Proteomes" id="UP000668403"/>
    </source>
</evidence>
<evidence type="ECO:0000313" key="2">
    <source>
        <dbReference type="EMBL" id="MBO2990752.1"/>
    </source>
</evidence>
<dbReference type="Proteomes" id="UP000668403">
    <property type="component" value="Unassembled WGS sequence"/>
</dbReference>
<dbReference type="EMBL" id="JAGFBF010000005">
    <property type="protein sequence ID" value="MBO2990752.1"/>
    <property type="molecule type" value="Genomic_DNA"/>
</dbReference>
<dbReference type="RefSeq" id="WP_208239988.1">
    <property type="nucleotide sequence ID" value="NZ_BAAAQU010000002.1"/>
</dbReference>
<comment type="caution">
    <text evidence="2">The sequence shown here is derived from an EMBL/GenBank/DDBJ whole genome shotgun (WGS) entry which is preliminary data.</text>
</comment>
<sequence>MAQLGEPTDEIGGDEELVVTDIRDQDGPLVDPEDETSVETIIDDESEVLEEFGEDVSSSPAQRGEEEE</sequence>
<protein>
    <submittedName>
        <fullName evidence="2">Uncharacterized protein</fullName>
    </submittedName>
</protein>
<evidence type="ECO:0000256" key="1">
    <source>
        <dbReference type="SAM" id="MobiDB-lite"/>
    </source>
</evidence>
<organism evidence="2 3">
    <name type="scientific">Leucobacter tardus</name>
    <dbReference type="NCBI Taxonomy" id="501483"/>
    <lineage>
        <taxon>Bacteria</taxon>
        <taxon>Bacillati</taxon>
        <taxon>Actinomycetota</taxon>
        <taxon>Actinomycetes</taxon>
        <taxon>Micrococcales</taxon>
        <taxon>Microbacteriaceae</taxon>
        <taxon>Leucobacter</taxon>
    </lineage>
</organism>
<keyword evidence="3" id="KW-1185">Reference proteome</keyword>
<feature type="region of interest" description="Disordered" evidence="1">
    <location>
        <begin position="1"/>
        <end position="38"/>
    </location>
</feature>
<reference evidence="2" key="1">
    <citation type="submission" date="2021-03" db="EMBL/GenBank/DDBJ databases">
        <title>Leucobacter chromiisoli sp. nov., isolated from chromium-containing soil of chemical plant.</title>
        <authorList>
            <person name="Xu Z."/>
        </authorList>
    </citation>
    <scope>NUCLEOTIDE SEQUENCE</scope>
    <source>
        <strain evidence="2">K 70/01</strain>
    </source>
</reference>
<feature type="compositionally biased region" description="Acidic residues" evidence="1">
    <location>
        <begin position="7"/>
        <end position="18"/>
    </location>
</feature>
<gene>
    <name evidence="2" type="ORF">J4H85_12180</name>
</gene>
<name>A0A939QEP4_9MICO</name>
<dbReference type="AlphaFoldDB" id="A0A939QEP4"/>
<accession>A0A939QEP4</accession>